<accession>A0A0M3IMF3</accession>
<evidence type="ECO:0000313" key="2">
    <source>
        <dbReference type="Proteomes" id="UP000036681"/>
    </source>
</evidence>
<keyword evidence="1" id="KW-0472">Membrane</keyword>
<keyword evidence="1" id="KW-1133">Transmembrane helix</keyword>
<feature type="transmembrane region" description="Helical" evidence="1">
    <location>
        <begin position="133"/>
        <end position="153"/>
    </location>
</feature>
<dbReference type="AlphaFoldDB" id="A0A0M3IMF3"/>
<feature type="transmembrane region" description="Helical" evidence="1">
    <location>
        <begin position="103"/>
        <end position="121"/>
    </location>
</feature>
<dbReference type="WBParaSite" id="ALUE_0001993101-mRNA-1">
    <property type="protein sequence ID" value="ALUE_0001993101-mRNA-1"/>
    <property type="gene ID" value="ALUE_0001993101"/>
</dbReference>
<proteinExistence type="predicted"/>
<keyword evidence="2" id="KW-1185">Reference proteome</keyword>
<sequence length="226" mass="26223">MSESCSALAGPSSDMVCNRQSAQNLPSTVTTTGRPVETVVLTPEARSIWIKFNPHRQFHLLKTSFILLCLFDTIHWAYMLRDDDEISPNVWKFYLRISEYDQYYLILRMFADIFVCILGLGASMWTRKITFSLPCLLVQSMLICARGLTWIFRRRLPHDYRLEDLLFIAFEFILPFIWVLLSLGVMRTIRSILKYDRLHGGTLQPPVIVLTVKNDNDDSVQIEINP</sequence>
<name>A0A0M3IMF3_ASCLU</name>
<feature type="transmembrane region" description="Helical" evidence="1">
    <location>
        <begin position="165"/>
        <end position="185"/>
    </location>
</feature>
<protein>
    <submittedName>
        <fullName evidence="3">Transmembrane protein</fullName>
    </submittedName>
</protein>
<feature type="transmembrane region" description="Helical" evidence="1">
    <location>
        <begin position="60"/>
        <end position="78"/>
    </location>
</feature>
<evidence type="ECO:0000256" key="1">
    <source>
        <dbReference type="SAM" id="Phobius"/>
    </source>
</evidence>
<reference evidence="3" key="1">
    <citation type="submission" date="2017-02" db="UniProtKB">
        <authorList>
            <consortium name="WormBaseParasite"/>
        </authorList>
    </citation>
    <scope>IDENTIFICATION</scope>
</reference>
<organism evidence="2 3">
    <name type="scientific">Ascaris lumbricoides</name>
    <name type="common">Giant roundworm</name>
    <dbReference type="NCBI Taxonomy" id="6252"/>
    <lineage>
        <taxon>Eukaryota</taxon>
        <taxon>Metazoa</taxon>
        <taxon>Ecdysozoa</taxon>
        <taxon>Nematoda</taxon>
        <taxon>Chromadorea</taxon>
        <taxon>Rhabditida</taxon>
        <taxon>Spirurina</taxon>
        <taxon>Ascaridomorpha</taxon>
        <taxon>Ascaridoidea</taxon>
        <taxon>Ascarididae</taxon>
        <taxon>Ascaris</taxon>
    </lineage>
</organism>
<dbReference type="Proteomes" id="UP000036681">
    <property type="component" value="Unplaced"/>
</dbReference>
<evidence type="ECO:0000313" key="3">
    <source>
        <dbReference type="WBParaSite" id="ALUE_0001993101-mRNA-1"/>
    </source>
</evidence>
<keyword evidence="1" id="KW-0812">Transmembrane</keyword>